<evidence type="ECO:0008006" key="9">
    <source>
        <dbReference type="Google" id="ProtNLM"/>
    </source>
</evidence>
<comment type="subcellular location">
    <subcellularLocation>
        <location evidence="1">Nucleus</location>
    </subcellularLocation>
</comment>
<dbReference type="InterPro" id="IPR037850">
    <property type="entry name" value="RBBP5/Swd1"/>
</dbReference>
<evidence type="ECO:0000256" key="4">
    <source>
        <dbReference type="ARBA" id="ARBA00023242"/>
    </source>
</evidence>
<evidence type="ECO:0000256" key="1">
    <source>
        <dbReference type="ARBA" id="ARBA00004123"/>
    </source>
</evidence>
<dbReference type="PROSITE" id="PS50294">
    <property type="entry name" value="WD_REPEATS_REGION"/>
    <property type="match status" value="1"/>
</dbReference>
<dbReference type="InterPro" id="IPR001680">
    <property type="entry name" value="WD40_rpt"/>
</dbReference>
<dbReference type="Proteomes" id="UP000594262">
    <property type="component" value="Unplaced"/>
</dbReference>
<evidence type="ECO:0000256" key="6">
    <source>
        <dbReference type="SAM" id="MobiDB-lite"/>
    </source>
</evidence>
<reference evidence="7" key="1">
    <citation type="submission" date="2021-01" db="UniProtKB">
        <authorList>
            <consortium name="EnsemblMetazoa"/>
        </authorList>
    </citation>
    <scope>IDENTIFICATION</scope>
</reference>
<sequence>MTDLTLLQTFGQSFPEEFDGSLDSVSPALTSAFNRTGSLLAVGCNDGRLVIWDFLTRGVAKVMVAHIHPVSSVSWSHDGKQILTSSTDWSVGLWDVLSGNCETRYRFPSAIHKVQFHPRNSKLFLVCPLKHAPVLVDVDKKHHILPVGGECEQNIVAAFDKKGEYIFTGNAKGKITVIKTDTLKEVTSFRISTATNANTAIKSIEFSRRGSSFLVNSQDRVIRVFDRDDVIAYKGGKEPEATQKLQDLVNKTLWKKCAFSGDGEFIVAGSSRQHALYIWERTIGSLVKILHGTKGELLVDVVWHPIRSIICSVANGLVSIWSQTHVENWSAFAPDFKEIDENIEYEERESEFDLEDEDKEELLNTNQDLTEESEIDVELVERPLFYSSGDEPDDDCLYYLPVAPEIDEPEGEMTHGYDTGKNGGNLGNGKEAGSNKSEESDSSGPPAKKTKTKDININGDGYDPKAVLSEKPIEKQRSRGGQNTSRGKRSGKKGTQSKGKRQASRILDTEDENSQDMSDSAVK</sequence>
<dbReference type="Pfam" id="PF00400">
    <property type="entry name" value="WD40"/>
    <property type="match status" value="2"/>
</dbReference>
<keyword evidence="8" id="KW-1185">Reference proteome</keyword>
<dbReference type="PROSITE" id="PS00678">
    <property type="entry name" value="WD_REPEATS_1"/>
    <property type="match status" value="1"/>
</dbReference>
<keyword evidence="4" id="KW-0539">Nucleus</keyword>
<dbReference type="InterPro" id="IPR019775">
    <property type="entry name" value="WD40_repeat_CS"/>
</dbReference>
<dbReference type="SMART" id="SM00320">
    <property type="entry name" value="WD40"/>
    <property type="match status" value="5"/>
</dbReference>
<dbReference type="PANTHER" id="PTHR44040">
    <property type="entry name" value="RETINOBLASTOMA-BINDING PROTEIN 5"/>
    <property type="match status" value="1"/>
</dbReference>
<dbReference type="GO" id="GO:0048188">
    <property type="term" value="C:Set1C/COMPASS complex"/>
    <property type="evidence" value="ECO:0007669"/>
    <property type="project" value="InterPro"/>
</dbReference>
<evidence type="ECO:0000313" key="8">
    <source>
        <dbReference type="Proteomes" id="UP000594262"/>
    </source>
</evidence>
<dbReference type="GeneID" id="136802995"/>
<dbReference type="InterPro" id="IPR015943">
    <property type="entry name" value="WD40/YVTN_repeat-like_dom_sf"/>
</dbReference>
<name>A0A7M5V467_9CNID</name>
<evidence type="ECO:0000256" key="3">
    <source>
        <dbReference type="ARBA" id="ARBA00022737"/>
    </source>
</evidence>
<accession>A0A7M5V467</accession>
<dbReference type="InterPro" id="IPR036322">
    <property type="entry name" value="WD40_repeat_dom_sf"/>
</dbReference>
<evidence type="ECO:0000313" key="7">
    <source>
        <dbReference type="EnsemblMetazoa" id="CLYHEMP011009.1"/>
    </source>
</evidence>
<dbReference type="OrthoDB" id="196858at2759"/>
<protein>
    <recommendedName>
        <fullName evidence="9">Retinoblastoma-binding protein 5</fullName>
    </recommendedName>
</protein>
<dbReference type="SUPFAM" id="SSF50978">
    <property type="entry name" value="WD40 repeat-like"/>
    <property type="match status" value="1"/>
</dbReference>
<dbReference type="AlphaFoldDB" id="A0A7M5V467"/>
<proteinExistence type="predicted"/>
<dbReference type="RefSeq" id="XP_066915844.1">
    <property type="nucleotide sequence ID" value="XM_067059743.1"/>
</dbReference>
<dbReference type="EnsemblMetazoa" id="CLYHEMT011009.1">
    <property type="protein sequence ID" value="CLYHEMP011009.1"/>
    <property type="gene ID" value="CLYHEMG011009"/>
</dbReference>
<evidence type="ECO:0000256" key="2">
    <source>
        <dbReference type="ARBA" id="ARBA00022574"/>
    </source>
</evidence>
<feature type="region of interest" description="Disordered" evidence="6">
    <location>
        <begin position="408"/>
        <end position="523"/>
    </location>
</feature>
<dbReference type="PANTHER" id="PTHR44040:SF1">
    <property type="entry name" value="RETINOBLASTOMA-BINDING PROTEIN 5"/>
    <property type="match status" value="1"/>
</dbReference>
<feature type="repeat" description="WD" evidence="5">
    <location>
        <begin position="63"/>
        <end position="104"/>
    </location>
</feature>
<dbReference type="PROSITE" id="PS50082">
    <property type="entry name" value="WD_REPEATS_2"/>
    <property type="match status" value="1"/>
</dbReference>
<evidence type="ECO:0000256" key="5">
    <source>
        <dbReference type="PROSITE-ProRule" id="PRU00221"/>
    </source>
</evidence>
<organism evidence="7 8">
    <name type="scientific">Clytia hemisphaerica</name>
    <dbReference type="NCBI Taxonomy" id="252671"/>
    <lineage>
        <taxon>Eukaryota</taxon>
        <taxon>Metazoa</taxon>
        <taxon>Cnidaria</taxon>
        <taxon>Hydrozoa</taxon>
        <taxon>Hydroidolina</taxon>
        <taxon>Leptothecata</taxon>
        <taxon>Obeliida</taxon>
        <taxon>Clytiidae</taxon>
        <taxon>Clytia</taxon>
    </lineage>
</organism>
<dbReference type="Gene3D" id="2.130.10.10">
    <property type="entry name" value="YVTN repeat-like/Quinoprotein amine dehydrogenase"/>
    <property type="match status" value="1"/>
</dbReference>
<keyword evidence="2 5" id="KW-0853">WD repeat</keyword>
<keyword evidence="3" id="KW-0677">Repeat</keyword>